<dbReference type="InterPro" id="IPR011060">
    <property type="entry name" value="RibuloseP-bd_barrel"/>
</dbReference>
<comment type="catalytic activity">
    <reaction evidence="1 9">
        <text>N-(5-phospho-beta-D-ribosyl)anthranilate = 1-(2-carboxyphenylamino)-1-deoxy-D-ribulose 5-phosphate</text>
        <dbReference type="Rhea" id="RHEA:21540"/>
        <dbReference type="ChEBI" id="CHEBI:18277"/>
        <dbReference type="ChEBI" id="CHEBI:58613"/>
        <dbReference type="EC" id="5.3.1.24"/>
    </reaction>
</comment>
<evidence type="ECO:0000256" key="4">
    <source>
        <dbReference type="ARBA" id="ARBA00022272"/>
    </source>
</evidence>
<name>D7CWT2_TRURR</name>
<dbReference type="PANTHER" id="PTHR42894">
    <property type="entry name" value="N-(5'-PHOSPHORIBOSYL)ANTHRANILATE ISOMERASE"/>
    <property type="match status" value="1"/>
</dbReference>
<dbReference type="GO" id="GO:0000162">
    <property type="term" value="P:L-tryptophan biosynthetic process"/>
    <property type="evidence" value="ECO:0007669"/>
    <property type="project" value="UniProtKB-UniRule"/>
</dbReference>
<organism evidence="11 12">
    <name type="scientific">Truepera radiovictrix (strain DSM 17093 / CIP 108686 / LMG 22925 / RQ-24)</name>
    <dbReference type="NCBI Taxonomy" id="649638"/>
    <lineage>
        <taxon>Bacteria</taxon>
        <taxon>Thermotogati</taxon>
        <taxon>Deinococcota</taxon>
        <taxon>Deinococci</taxon>
        <taxon>Trueperales</taxon>
        <taxon>Trueperaceae</taxon>
        <taxon>Truepera</taxon>
    </lineage>
</organism>
<dbReference type="Gene3D" id="3.20.20.70">
    <property type="entry name" value="Aldolase class I"/>
    <property type="match status" value="1"/>
</dbReference>
<dbReference type="Proteomes" id="UP000000379">
    <property type="component" value="Chromosome"/>
</dbReference>
<dbReference type="HOGENOM" id="CLU_076364_2_0_0"/>
<dbReference type="InterPro" id="IPR013785">
    <property type="entry name" value="Aldolase_TIM"/>
</dbReference>
<dbReference type="EC" id="5.3.1.24" evidence="3 9"/>
<dbReference type="EMBL" id="CP002049">
    <property type="protein sequence ID" value="ADI13173.1"/>
    <property type="molecule type" value="Genomic_DNA"/>
</dbReference>
<dbReference type="GO" id="GO:0004640">
    <property type="term" value="F:phosphoribosylanthranilate isomerase activity"/>
    <property type="evidence" value="ECO:0007669"/>
    <property type="project" value="UniProtKB-UniRule"/>
</dbReference>
<reference evidence="11 12" key="2">
    <citation type="journal article" date="2011" name="Stand. Genomic Sci.">
        <title>Complete genome sequence of Truepera radiovictrix type strain (RQ-24).</title>
        <authorList>
            <person name="Ivanova N."/>
            <person name="Rohde C."/>
            <person name="Munk C."/>
            <person name="Nolan M."/>
            <person name="Lucas S."/>
            <person name="Del Rio T.G."/>
            <person name="Tice H."/>
            <person name="Deshpande S."/>
            <person name="Cheng J.F."/>
            <person name="Tapia R."/>
            <person name="Han C."/>
            <person name="Goodwin L."/>
            <person name="Pitluck S."/>
            <person name="Liolios K."/>
            <person name="Mavromatis K."/>
            <person name="Mikhailova N."/>
            <person name="Pati A."/>
            <person name="Chen A."/>
            <person name="Palaniappan K."/>
            <person name="Land M."/>
            <person name="Hauser L."/>
            <person name="Chang Y.J."/>
            <person name="Jeffries C.D."/>
            <person name="Brambilla E."/>
            <person name="Rohde M."/>
            <person name="Goker M."/>
            <person name="Tindall B.J."/>
            <person name="Woyke T."/>
            <person name="Bristow J."/>
            <person name="Eisen J.A."/>
            <person name="Markowitz V."/>
            <person name="Hugenholtz P."/>
            <person name="Kyrpides N.C."/>
            <person name="Klenk H.P."/>
            <person name="Lapidus A."/>
        </authorList>
    </citation>
    <scope>NUCLEOTIDE SEQUENCE [LARGE SCALE GENOMIC DNA]</scope>
    <source>
        <strain evidence="12">DSM 17093 / CIP 108686 / LMG 22925 / RQ-24</strain>
    </source>
</reference>
<keyword evidence="12" id="KW-1185">Reference proteome</keyword>
<dbReference type="AlphaFoldDB" id="D7CWT2"/>
<keyword evidence="5 9" id="KW-0028">Amino-acid biosynthesis</keyword>
<accession>D7CWT2</accession>
<dbReference type="InterPro" id="IPR044643">
    <property type="entry name" value="TrpF_fam"/>
</dbReference>
<evidence type="ECO:0000256" key="5">
    <source>
        <dbReference type="ARBA" id="ARBA00022605"/>
    </source>
</evidence>
<evidence type="ECO:0000256" key="2">
    <source>
        <dbReference type="ARBA" id="ARBA00004664"/>
    </source>
</evidence>
<evidence type="ECO:0000313" key="12">
    <source>
        <dbReference type="Proteomes" id="UP000000379"/>
    </source>
</evidence>
<evidence type="ECO:0000256" key="8">
    <source>
        <dbReference type="ARBA" id="ARBA00023235"/>
    </source>
</evidence>
<evidence type="ECO:0000256" key="3">
    <source>
        <dbReference type="ARBA" id="ARBA00012572"/>
    </source>
</evidence>
<sequence>MGAVRVKICGVTRTEDALLAEAAGADAVGFIFAERSKRHVTLEAAREMSAALGPFIARVGVFVDAPFEEVVACVRALRLDAVQLHGGEDAPYAAALQRHVRVVRAVGFSPELDPAALSGYPADALLLDGLTPGSGERFSWAAAAAFRGWPRLLLAGGLTPDNVAAGIAALRPYGVDVASGVELRPGVKDPRKVQDFVRAAKSL</sequence>
<dbReference type="PANTHER" id="PTHR42894:SF1">
    <property type="entry name" value="N-(5'-PHOSPHORIBOSYL)ANTHRANILATE ISOMERASE"/>
    <property type="match status" value="1"/>
</dbReference>
<keyword evidence="7 9" id="KW-0057">Aromatic amino acid biosynthesis</keyword>
<keyword evidence="6 9" id="KW-0822">Tryptophan biosynthesis</keyword>
<evidence type="ECO:0000256" key="9">
    <source>
        <dbReference type="HAMAP-Rule" id="MF_00135"/>
    </source>
</evidence>
<keyword evidence="8 9" id="KW-0413">Isomerase</keyword>
<dbReference type="STRING" id="649638.Trad_0030"/>
<dbReference type="SUPFAM" id="SSF51366">
    <property type="entry name" value="Ribulose-phoshate binding barrel"/>
    <property type="match status" value="1"/>
</dbReference>
<evidence type="ECO:0000313" key="11">
    <source>
        <dbReference type="EMBL" id="ADI13173.1"/>
    </source>
</evidence>
<protein>
    <recommendedName>
        <fullName evidence="4 9">N-(5'-phosphoribosyl)anthranilate isomerase</fullName>
        <shortName evidence="9">PRAI</shortName>
        <ecNumber evidence="3 9">5.3.1.24</ecNumber>
    </recommendedName>
</protein>
<dbReference type="KEGG" id="tra:Trad_0030"/>
<dbReference type="eggNOG" id="COG0135">
    <property type="taxonomic scope" value="Bacteria"/>
</dbReference>
<evidence type="ECO:0000256" key="6">
    <source>
        <dbReference type="ARBA" id="ARBA00022822"/>
    </source>
</evidence>
<dbReference type="CDD" id="cd00405">
    <property type="entry name" value="PRAI"/>
    <property type="match status" value="1"/>
</dbReference>
<comment type="pathway">
    <text evidence="2 9">Amino-acid biosynthesis; L-tryptophan biosynthesis; L-tryptophan from chorismate: step 3/5.</text>
</comment>
<evidence type="ECO:0000256" key="1">
    <source>
        <dbReference type="ARBA" id="ARBA00001164"/>
    </source>
</evidence>
<dbReference type="UniPathway" id="UPA00035">
    <property type="reaction ID" value="UER00042"/>
</dbReference>
<feature type="domain" description="N-(5'phosphoribosyl) anthranilate isomerase (PRAI)" evidence="10">
    <location>
        <begin position="6"/>
        <end position="198"/>
    </location>
</feature>
<gene>
    <name evidence="9" type="primary">trpF</name>
    <name evidence="11" type="ordered locus">Trad_0030</name>
</gene>
<reference evidence="12" key="1">
    <citation type="submission" date="2010-05" db="EMBL/GenBank/DDBJ databases">
        <title>The complete genome of Truepera radiovictris DSM 17093.</title>
        <authorList>
            <consortium name="US DOE Joint Genome Institute (JGI-PGF)"/>
            <person name="Lucas S."/>
            <person name="Copeland A."/>
            <person name="Lapidus A."/>
            <person name="Glavina del Rio T."/>
            <person name="Dalin E."/>
            <person name="Tice H."/>
            <person name="Bruce D."/>
            <person name="Goodwin L."/>
            <person name="Pitluck S."/>
            <person name="Kyrpides N."/>
            <person name="Mavromatis K."/>
            <person name="Ovchinnikova G."/>
            <person name="Munk A.C."/>
            <person name="Detter J.C."/>
            <person name="Han C."/>
            <person name="Tapia R."/>
            <person name="Land M."/>
            <person name="Hauser L."/>
            <person name="Markowitz V."/>
            <person name="Cheng J.-F."/>
            <person name="Hugenholtz P."/>
            <person name="Woyke T."/>
            <person name="Wu D."/>
            <person name="Tindall B."/>
            <person name="Pomrenke H.G."/>
            <person name="Brambilla E."/>
            <person name="Klenk H.-P."/>
            <person name="Eisen J.A."/>
        </authorList>
    </citation>
    <scope>NUCLEOTIDE SEQUENCE [LARGE SCALE GENOMIC DNA]</scope>
    <source>
        <strain evidence="12">DSM 17093 / CIP 108686 / LMG 22925 / RQ-24</strain>
    </source>
</reference>
<evidence type="ECO:0000259" key="10">
    <source>
        <dbReference type="Pfam" id="PF00697"/>
    </source>
</evidence>
<evidence type="ECO:0000256" key="7">
    <source>
        <dbReference type="ARBA" id="ARBA00023141"/>
    </source>
</evidence>
<dbReference type="HAMAP" id="MF_00135">
    <property type="entry name" value="PRAI"/>
    <property type="match status" value="1"/>
</dbReference>
<dbReference type="InterPro" id="IPR001240">
    <property type="entry name" value="PRAI_dom"/>
</dbReference>
<dbReference type="Pfam" id="PF00697">
    <property type="entry name" value="PRAI"/>
    <property type="match status" value="1"/>
</dbReference>
<comment type="similarity">
    <text evidence="9">Belongs to the TrpF family.</text>
</comment>
<proteinExistence type="inferred from homology"/>